<comment type="similarity">
    <text evidence="1">Belongs to the ROK (NagC/XylR) family.</text>
</comment>
<name>A0A0H3FCK9_RAHSY</name>
<evidence type="ECO:0000256" key="1">
    <source>
        <dbReference type="ARBA" id="ARBA00006479"/>
    </source>
</evidence>
<dbReference type="KEGG" id="rah:Rahaq_2220"/>
<dbReference type="GO" id="GO:0006355">
    <property type="term" value="P:regulation of DNA-templated transcription"/>
    <property type="evidence" value="ECO:0007669"/>
    <property type="project" value="InterPro"/>
</dbReference>
<evidence type="ECO:0000313" key="5">
    <source>
        <dbReference type="Proteomes" id="UP000007257"/>
    </source>
</evidence>
<dbReference type="PANTHER" id="PTHR18964">
    <property type="entry name" value="ROK (REPRESSOR, ORF, KINASE) FAMILY"/>
    <property type="match status" value="1"/>
</dbReference>
<evidence type="ECO:0000259" key="3">
    <source>
        <dbReference type="SMART" id="SM00419"/>
    </source>
</evidence>
<dbReference type="EMBL" id="CP002505">
    <property type="protein sequence ID" value="ADW73830.1"/>
    <property type="molecule type" value="Genomic_DNA"/>
</dbReference>
<proteinExistence type="inferred from homology"/>
<sequence length="391" mass="42472">MITTSGTNLEHARAHNRRVVIEAIRLNGELTRAEIARLTSLTPQTVSNIATELEQAGILSSHLPRRAGGRGQPATPLTLNPDSAYSIGIHLDHQSLLTVLVDLTGTVRFRKLIHVQKPQPEPTLALIDQVLQEMRQQVKIDWRKILGVGVVMPGPFGVEGISSQGPTTLHGWDNIDIEARLSAATGWPVTLENDATVAAIGERFHGVAKQLSSFVYLYIGTGLGAGIFTDGRIYTGHAHNAGEVGHIVVQPGGRECYCGNKGCLERYVSLQAAYEACGLDPMSAMPEDLLKVDEKVFDKWLDTAVEPALQAINIMECVFDAQSVIIGGTMPKPLVEKLIKRLTPLYNSVRSRYAQSARIRLGMSGSDTPALGAAALPIFDEFNPQYEVLLK</sequence>
<dbReference type="OrthoDB" id="8595273at2"/>
<evidence type="ECO:0000313" key="4">
    <source>
        <dbReference type="EMBL" id="ADW73830.1"/>
    </source>
</evidence>
<dbReference type="InterPro" id="IPR043129">
    <property type="entry name" value="ATPase_NBD"/>
</dbReference>
<organism evidence="4 5">
    <name type="scientific">Rahnella sp. (strain Y9602)</name>
    <dbReference type="NCBI Taxonomy" id="2703885"/>
    <lineage>
        <taxon>Bacteria</taxon>
        <taxon>Pseudomonadati</taxon>
        <taxon>Pseudomonadota</taxon>
        <taxon>Gammaproteobacteria</taxon>
        <taxon>Enterobacterales</taxon>
        <taxon>Yersiniaceae</taxon>
        <taxon>Rahnella</taxon>
    </lineage>
</organism>
<dbReference type="PANTHER" id="PTHR18964:SF149">
    <property type="entry name" value="BIFUNCTIONAL UDP-N-ACETYLGLUCOSAMINE 2-EPIMERASE_N-ACETYLMANNOSAMINE KINASE"/>
    <property type="match status" value="1"/>
</dbReference>
<gene>
    <name evidence="4" type="ordered locus">Rahaq_2220</name>
</gene>
<reference evidence="5" key="1">
    <citation type="submission" date="2011-01" db="EMBL/GenBank/DDBJ databases">
        <title>Complete sequence of chromosome of Rahnella sp. Y9602.</title>
        <authorList>
            <consortium name="US DOE Joint Genome Institute"/>
            <person name="Lucas S."/>
            <person name="Copeland A."/>
            <person name="Lapidus A."/>
            <person name="Cheng J.-F."/>
            <person name="Goodwin L."/>
            <person name="Pitluck S."/>
            <person name="Lu M."/>
            <person name="Detter J.C."/>
            <person name="Han C."/>
            <person name="Tapia R."/>
            <person name="Land M."/>
            <person name="Hauser L."/>
            <person name="Kyrpides N."/>
            <person name="Ivanova N."/>
            <person name="Ovchinnikova G."/>
            <person name="Pagani I."/>
            <person name="Sobecky P.A."/>
            <person name="Martinez R.J."/>
            <person name="Woyke T."/>
        </authorList>
    </citation>
    <scope>NUCLEOTIDE SEQUENCE [LARGE SCALE GENOMIC DNA]</scope>
    <source>
        <strain evidence="5">Y9602</strain>
    </source>
</reference>
<accession>A0A0H3FCK9</accession>
<dbReference type="GO" id="GO:0003677">
    <property type="term" value="F:DNA binding"/>
    <property type="evidence" value="ECO:0007669"/>
    <property type="project" value="InterPro"/>
</dbReference>
<dbReference type="InterPro" id="IPR036388">
    <property type="entry name" value="WH-like_DNA-bd_sf"/>
</dbReference>
<dbReference type="Pfam" id="PF13412">
    <property type="entry name" value="HTH_24"/>
    <property type="match status" value="1"/>
</dbReference>
<dbReference type="Gene3D" id="1.10.10.10">
    <property type="entry name" value="Winged helix-like DNA-binding domain superfamily/Winged helix DNA-binding domain"/>
    <property type="match status" value="1"/>
</dbReference>
<feature type="domain" description="HTH crp-type" evidence="3">
    <location>
        <begin position="22"/>
        <end position="81"/>
    </location>
</feature>
<dbReference type="SUPFAM" id="SSF46785">
    <property type="entry name" value="Winged helix' DNA-binding domain"/>
    <property type="match status" value="1"/>
</dbReference>
<dbReference type="eggNOG" id="COG1846">
    <property type="taxonomic scope" value="Bacteria"/>
</dbReference>
<dbReference type="InterPro" id="IPR012318">
    <property type="entry name" value="HTH_CRP"/>
</dbReference>
<dbReference type="AlphaFoldDB" id="A0A0H3FCK9"/>
<dbReference type="InterPro" id="IPR036390">
    <property type="entry name" value="WH_DNA-bd_sf"/>
</dbReference>
<dbReference type="SUPFAM" id="SSF53067">
    <property type="entry name" value="Actin-like ATPase domain"/>
    <property type="match status" value="1"/>
</dbReference>
<evidence type="ECO:0000256" key="2">
    <source>
        <dbReference type="ARBA" id="ARBA00023277"/>
    </source>
</evidence>
<dbReference type="Gene3D" id="3.30.420.40">
    <property type="match status" value="2"/>
</dbReference>
<dbReference type="eggNOG" id="COG1940">
    <property type="taxonomic scope" value="Bacteria"/>
</dbReference>
<dbReference type="InterPro" id="IPR049874">
    <property type="entry name" value="ROK_cs"/>
</dbReference>
<dbReference type="Pfam" id="PF00480">
    <property type="entry name" value="ROK"/>
    <property type="match status" value="1"/>
</dbReference>
<protein>
    <submittedName>
        <fullName evidence="4">ROK family protein</fullName>
    </submittedName>
</protein>
<dbReference type="SMART" id="SM00419">
    <property type="entry name" value="HTH_CRP"/>
    <property type="match status" value="1"/>
</dbReference>
<dbReference type="Proteomes" id="UP000007257">
    <property type="component" value="Chromosome"/>
</dbReference>
<keyword evidence="2" id="KW-0119">Carbohydrate metabolism</keyword>
<dbReference type="PROSITE" id="PS01125">
    <property type="entry name" value="ROK"/>
    <property type="match status" value="1"/>
</dbReference>
<dbReference type="InterPro" id="IPR000600">
    <property type="entry name" value="ROK"/>
</dbReference>
<dbReference type="HOGENOM" id="CLU_036604_13_0_6"/>
<reference evidence="4 5" key="2">
    <citation type="journal article" date="2012" name="J. Bacteriol.">
        <title>Complete Genome Sequence of Rahnella sp. Strain Y9602, a Gammaproteobacterium Isolate from Metal- and Radionuclide-Contaminated Soil.</title>
        <authorList>
            <person name="Martinez R.J."/>
            <person name="Bruce D."/>
            <person name="Detter C."/>
            <person name="Goodwin L.A."/>
            <person name="Han J."/>
            <person name="Han C.S."/>
            <person name="Held B."/>
            <person name="Land M.L."/>
            <person name="Mikhailova N."/>
            <person name="Nolan M."/>
            <person name="Pennacchio L."/>
            <person name="Pitluck S."/>
            <person name="Tapia R."/>
            <person name="Woyke T."/>
            <person name="Sobecky P.A."/>
        </authorList>
    </citation>
    <scope>NUCLEOTIDE SEQUENCE [LARGE SCALE GENOMIC DNA]</scope>
    <source>
        <strain evidence="4 5">Y9602</strain>
    </source>
</reference>